<keyword evidence="7 9" id="KW-0030">Aminoacyl-tRNA synthetase</keyword>
<dbReference type="Pfam" id="PF00750">
    <property type="entry name" value="tRNA-synt_1d"/>
    <property type="match status" value="1"/>
</dbReference>
<dbReference type="Pfam" id="PF05746">
    <property type="entry name" value="DALR_1"/>
    <property type="match status" value="1"/>
</dbReference>
<organism evidence="12 13">
    <name type="scientific">Dictyocaulus viviparus</name>
    <name type="common">Bovine lungworm</name>
    <dbReference type="NCBI Taxonomy" id="29172"/>
    <lineage>
        <taxon>Eukaryota</taxon>
        <taxon>Metazoa</taxon>
        <taxon>Ecdysozoa</taxon>
        <taxon>Nematoda</taxon>
        <taxon>Chromadorea</taxon>
        <taxon>Rhabditida</taxon>
        <taxon>Rhabditina</taxon>
        <taxon>Rhabditomorpha</taxon>
        <taxon>Strongyloidea</taxon>
        <taxon>Metastrongylidae</taxon>
        <taxon>Dictyocaulus</taxon>
    </lineage>
</organism>
<evidence type="ECO:0000256" key="2">
    <source>
        <dbReference type="ARBA" id="ARBA00012837"/>
    </source>
</evidence>
<evidence type="ECO:0000313" key="12">
    <source>
        <dbReference type="EMBL" id="KJH42868.1"/>
    </source>
</evidence>
<keyword evidence="4 9" id="KW-0547">Nucleotide-binding</keyword>
<dbReference type="InterPro" id="IPR014729">
    <property type="entry name" value="Rossmann-like_a/b/a_fold"/>
</dbReference>
<dbReference type="SUPFAM" id="SSF52374">
    <property type="entry name" value="Nucleotidylyl transferase"/>
    <property type="match status" value="1"/>
</dbReference>
<comment type="similarity">
    <text evidence="1 9">Belongs to the class-I aminoacyl-tRNA synthetase family.</text>
</comment>
<keyword evidence="3 9" id="KW-0436">Ligase</keyword>
<evidence type="ECO:0000256" key="1">
    <source>
        <dbReference type="ARBA" id="ARBA00005594"/>
    </source>
</evidence>
<dbReference type="EC" id="6.1.1.19" evidence="2"/>
<evidence type="ECO:0000256" key="8">
    <source>
        <dbReference type="ARBA" id="ARBA00049339"/>
    </source>
</evidence>
<sequence>MTHARFVMYVEDEGYERWSREKEMERLLRPTRVKMGRANNQIVYERLDIAIEDVGESFYQEMMFTLVSDMRKMHLENLREEEGRLLYFPKNCEVPLTIVKSDGGYTYDTSDLAALCYRLRNKKADWIIYVVDSGQSLHLETIFAVGRELGWYDESKQRVEHVAFGLVLGEDRKKFKTRSGDSVRLLDLLDEGLRRATAKLNEKGRTEFELESVLSEEELAAARDAVAYGCIKYSDLSHTRTQDYVFSFDRMLDDKGNTAVYLLYAYTRIRSIVRNSGVETTALKDFILQTSTISITHPAEINLSKQILKLSDCILQVVDSLMLHQKIENRNVSENRYLAASPSTPCDGIEFITPNIEQAKQMSVKQF</sequence>
<keyword evidence="13" id="KW-1185">Reference proteome</keyword>
<dbReference type="STRING" id="29172.A0A0D8XE38"/>
<accession>A0A0D8XE38</accession>
<reference evidence="12 13" key="1">
    <citation type="submission" date="2013-11" db="EMBL/GenBank/DDBJ databases">
        <title>Draft genome of the bovine lungworm Dictyocaulus viviparus.</title>
        <authorList>
            <person name="Mitreva M."/>
        </authorList>
    </citation>
    <scope>NUCLEOTIDE SEQUENCE [LARGE SCALE GENOMIC DNA]</scope>
    <source>
        <strain evidence="12 13">HannoverDv2000</strain>
    </source>
</reference>
<evidence type="ECO:0000256" key="6">
    <source>
        <dbReference type="ARBA" id="ARBA00022917"/>
    </source>
</evidence>
<gene>
    <name evidence="12" type="ORF">DICVIV_11129</name>
</gene>
<dbReference type="OrthoDB" id="68056at2759"/>
<dbReference type="Gene3D" id="3.40.50.620">
    <property type="entry name" value="HUPs"/>
    <property type="match status" value="1"/>
</dbReference>
<dbReference type="AlphaFoldDB" id="A0A0D8XE38"/>
<evidence type="ECO:0000256" key="3">
    <source>
        <dbReference type="ARBA" id="ARBA00022598"/>
    </source>
</evidence>
<evidence type="ECO:0000256" key="5">
    <source>
        <dbReference type="ARBA" id="ARBA00022840"/>
    </source>
</evidence>
<reference evidence="13" key="2">
    <citation type="journal article" date="2016" name="Sci. Rep.">
        <title>Dictyocaulus viviparus genome, variome and transcriptome elucidate lungworm biology and support future intervention.</title>
        <authorList>
            <person name="McNulty S.N."/>
            <person name="Strube C."/>
            <person name="Rosa B.A."/>
            <person name="Martin J.C."/>
            <person name="Tyagi R."/>
            <person name="Choi Y.J."/>
            <person name="Wang Q."/>
            <person name="Hallsworth Pepin K."/>
            <person name="Zhang X."/>
            <person name="Ozersky P."/>
            <person name="Wilson R.K."/>
            <person name="Sternberg P.W."/>
            <person name="Gasser R.B."/>
            <person name="Mitreva M."/>
        </authorList>
    </citation>
    <scope>NUCLEOTIDE SEQUENCE [LARGE SCALE GENOMIC DNA]</scope>
    <source>
        <strain evidence="13">HannoverDv2000</strain>
    </source>
</reference>
<evidence type="ECO:0000259" key="10">
    <source>
        <dbReference type="Pfam" id="PF00750"/>
    </source>
</evidence>
<evidence type="ECO:0000256" key="9">
    <source>
        <dbReference type="RuleBase" id="RU363038"/>
    </source>
</evidence>
<dbReference type="GO" id="GO:0006420">
    <property type="term" value="P:arginyl-tRNA aminoacylation"/>
    <property type="evidence" value="ECO:0007669"/>
    <property type="project" value="InterPro"/>
</dbReference>
<keyword evidence="6 9" id="KW-0648">Protein biosynthesis</keyword>
<protein>
    <recommendedName>
        <fullName evidence="2">arginine--tRNA ligase</fullName>
        <ecNumber evidence="2">6.1.1.19</ecNumber>
    </recommendedName>
</protein>
<dbReference type="InterPro" id="IPR008909">
    <property type="entry name" value="DALR_anticod-bd"/>
</dbReference>
<keyword evidence="5 9" id="KW-0067">ATP-binding</keyword>
<proteinExistence type="inferred from homology"/>
<dbReference type="SUPFAM" id="SSF47323">
    <property type="entry name" value="Anticodon-binding domain of a subclass of class I aminoacyl-tRNA synthetases"/>
    <property type="match status" value="1"/>
</dbReference>
<evidence type="ECO:0000313" key="13">
    <source>
        <dbReference type="Proteomes" id="UP000053766"/>
    </source>
</evidence>
<dbReference type="PANTHER" id="PTHR11956">
    <property type="entry name" value="ARGINYL-TRNA SYNTHETASE"/>
    <property type="match status" value="1"/>
</dbReference>
<dbReference type="InterPro" id="IPR009080">
    <property type="entry name" value="tRNAsynth_Ia_anticodon-bd"/>
</dbReference>
<comment type="catalytic activity">
    <reaction evidence="8">
        <text>tRNA(Arg) + L-arginine + ATP = L-arginyl-tRNA(Arg) + AMP + diphosphate</text>
        <dbReference type="Rhea" id="RHEA:20301"/>
        <dbReference type="Rhea" id="RHEA-COMP:9658"/>
        <dbReference type="Rhea" id="RHEA-COMP:9673"/>
        <dbReference type="ChEBI" id="CHEBI:30616"/>
        <dbReference type="ChEBI" id="CHEBI:32682"/>
        <dbReference type="ChEBI" id="CHEBI:33019"/>
        <dbReference type="ChEBI" id="CHEBI:78442"/>
        <dbReference type="ChEBI" id="CHEBI:78513"/>
        <dbReference type="ChEBI" id="CHEBI:456215"/>
        <dbReference type="EC" id="6.1.1.19"/>
    </reaction>
</comment>
<dbReference type="InterPro" id="IPR001278">
    <property type="entry name" value="Arg-tRNA-ligase"/>
</dbReference>
<dbReference type="InterPro" id="IPR035684">
    <property type="entry name" value="ArgRS_core"/>
</dbReference>
<evidence type="ECO:0000256" key="4">
    <source>
        <dbReference type="ARBA" id="ARBA00022741"/>
    </source>
</evidence>
<dbReference type="PANTHER" id="PTHR11956:SF5">
    <property type="entry name" value="ARGININE--TRNA LIGASE, CYTOPLASMIC"/>
    <property type="match status" value="1"/>
</dbReference>
<evidence type="ECO:0000259" key="11">
    <source>
        <dbReference type="Pfam" id="PF05746"/>
    </source>
</evidence>
<dbReference type="Gene3D" id="1.10.730.10">
    <property type="entry name" value="Isoleucyl-tRNA Synthetase, Domain 1"/>
    <property type="match status" value="1"/>
</dbReference>
<evidence type="ECO:0000256" key="7">
    <source>
        <dbReference type="ARBA" id="ARBA00023146"/>
    </source>
</evidence>
<dbReference type="GO" id="GO:0005524">
    <property type="term" value="F:ATP binding"/>
    <property type="evidence" value="ECO:0007669"/>
    <property type="project" value="UniProtKB-KW"/>
</dbReference>
<dbReference type="Proteomes" id="UP000053766">
    <property type="component" value="Unassembled WGS sequence"/>
</dbReference>
<dbReference type="EMBL" id="KN716615">
    <property type="protein sequence ID" value="KJH42868.1"/>
    <property type="molecule type" value="Genomic_DNA"/>
</dbReference>
<feature type="domain" description="Arginyl-tRNA synthetase catalytic core" evidence="10">
    <location>
        <begin position="32"/>
        <end position="248"/>
    </location>
</feature>
<dbReference type="GO" id="GO:0004814">
    <property type="term" value="F:arginine-tRNA ligase activity"/>
    <property type="evidence" value="ECO:0007669"/>
    <property type="project" value="UniProtKB-EC"/>
</dbReference>
<feature type="domain" description="DALR anticodon binding" evidence="11">
    <location>
        <begin position="262"/>
        <end position="325"/>
    </location>
</feature>
<name>A0A0D8XE38_DICVI</name>